<protein>
    <submittedName>
        <fullName evidence="2">Zinc-finger domain-containing protein</fullName>
    </submittedName>
</protein>
<feature type="domain" description="Zinc finger CHCC-type" evidence="1">
    <location>
        <begin position="13"/>
        <end position="48"/>
    </location>
</feature>
<name>A0ABU5NBS0_9RICK</name>
<dbReference type="Pfam" id="PF10276">
    <property type="entry name" value="zf-CHCC"/>
    <property type="match status" value="1"/>
</dbReference>
<organism evidence="2 3">
    <name type="scientific">Candidatus Megaera venefica</name>
    <dbReference type="NCBI Taxonomy" id="2055910"/>
    <lineage>
        <taxon>Bacteria</taxon>
        <taxon>Pseudomonadati</taxon>
        <taxon>Pseudomonadota</taxon>
        <taxon>Alphaproteobacteria</taxon>
        <taxon>Rickettsiales</taxon>
        <taxon>Rickettsiaceae</taxon>
        <taxon>Candidatus Megaera</taxon>
    </lineage>
</organism>
<dbReference type="EMBL" id="JARJFB010000032">
    <property type="protein sequence ID" value="MEA0970629.1"/>
    <property type="molecule type" value="Genomic_DNA"/>
</dbReference>
<dbReference type="RefSeq" id="WP_322776533.1">
    <property type="nucleotide sequence ID" value="NZ_JARJFB010000032.1"/>
</dbReference>
<comment type="caution">
    <text evidence="2">The sequence shown here is derived from an EMBL/GenBank/DDBJ whole genome shotgun (WGS) entry which is preliminary data.</text>
</comment>
<reference evidence="2 3" key="1">
    <citation type="submission" date="2023-03" db="EMBL/GenBank/DDBJ databases">
        <title>Host association and intracellularity evolved multiple times independently in the Rickettsiales.</title>
        <authorList>
            <person name="Castelli M."/>
            <person name="Nardi T."/>
            <person name="Gammuto L."/>
            <person name="Bellinzona G."/>
            <person name="Sabaneyeva E."/>
            <person name="Potekhin A."/>
            <person name="Serra V."/>
            <person name="Petroni G."/>
            <person name="Sassera D."/>
        </authorList>
    </citation>
    <scope>NUCLEOTIDE SEQUENCE [LARGE SCALE GENOMIC DNA]</scope>
    <source>
        <strain evidence="2 3">Sr 2-6</strain>
    </source>
</reference>
<dbReference type="InterPro" id="IPR019401">
    <property type="entry name" value="Znf_CHCC"/>
</dbReference>
<keyword evidence="2" id="KW-0863">Zinc-finger</keyword>
<sequence length="53" mass="5914">MQLIEIEKTNSTSVSCKGKESPYDHPKVYLEINPELGRVACPYCGKTFVSQHG</sequence>
<gene>
    <name evidence="2" type="ORF">Megvenef_00596</name>
</gene>
<keyword evidence="2" id="KW-0862">Zinc</keyword>
<dbReference type="Gene3D" id="2.60.260.40">
    <property type="entry name" value="q5lls5 like domains"/>
    <property type="match status" value="1"/>
</dbReference>
<keyword evidence="3" id="KW-1185">Reference proteome</keyword>
<proteinExistence type="predicted"/>
<evidence type="ECO:0000313" key="2">
    <source>
        <dbReference type="EMBL" id="MEA0970629.1"/>
    </source>
</evidence>
<dbReference type="GO" id="GO:0008270">
    <property type="term" value="F:zinc ion binding"/>
    <property type="evidence" value="ECO:0007669"/>
    <property type="project" value="UniProtKB-KW"/>
</dbReference>
<evidence type="ECO:0000313" key="3">
    <source>
        <dbReference type="Proteomes" id="UP001291687"/>
    </source>
</evidence>
<accession>A0ABU5NBS0</accession>
<keyword evidence="2" id="KW-0479">Metal-binding</keyword>
<evidence type="ECO:0000259" key="1">
    <source>
        <dbReference type="Pfam" id="PF10276"/>
    </source>
</evidence>
<dbReference type="Proteomes" id="UP001291687">
    <property type="component" value="Unassembled WGS sequence"/>
</dbReference>